<reference evidence="3 4" key="3">
    <citation type="submission" date="2020-02" db="EMBL/GenBank/DDBJ databases">
        <title>Newly sequenced genome of strain CSTR1 showed variability in Candidatus Kuenenia stuttgartiensis genomes.</title>
        <authorList>
            <person name="Ding C."/>
            <person name="Adrian L."/>
        </authorList>
    </citation>
    <scope>NUCLEOTIDE SEQUENCE [LARGE SCALE GENOMIC DNA]</scope>
    <source>
        <strain evidence="3 4">CSTR1</strain>
    </source>
</reference>
<evidence type="ECO:0000313" key="3">
    <source>
        <dbReference type="EMBL" id="QII13546.1"/>
    </source>
</evidence>
<reference evidence="2" key="1">
    <citation type="journal article" date="2006" name="Nature">
        <title>Deciphering the evolution and metabolism of an anammox bacterium from a community genome.</title>
        <authorList>
            <person name="Strous M."/>
            <person name="Pelletier E."/>
            <person name="Mangenot S."/>
            <person name="Rattei T."/>
            <person name="Lehner A."/>
            <person name="Taylor M.W."/>
            <person name="Horn M."/>
            <person name="Daims H."/>
            <person name="Bartol-Mavel D."/>
            <person name="Wincker P."/>
            <person name="Barbe V."/>
            <person name="Fonknechten N."/>
            <person name="Vallenet D."/>
            <person name="Segurens B."/>
            <person name="Schenowitz-Truong C."/>
            <person name="Medigue C."/>
            <person name="Collingro A."/>
            <person name="Snel B."/>
            <person name="Dutilh B.E."/>
            <person name="OpDenCamp H.J.M."/>
            <person name="vanDerDrift C."/>
            <person name="Cirpus I."/>
            <person name="vanDePas-Schoonen K.T."/>
            <person name="Harhangi H.R."/>
            <person name="vanNiftrik L."/>
            <person name="Schmid M."/>
            <person name="Keltjens J."/>
            <person name="vanDeVossenberg J."/>
            <person name="Kartal B."/>
            <person name="Meier H."/>
            <person name="Frishman D."/>
            <person name="Huynen M.A."/>
            <person name="Mewes H."/>
            <person name="Weissenbach J."/>
            <person name="Jetten M.S.M."/>
            <person name="Wagner M."/>
            <person name="LePaslier D."/>
        </authorList>
    </citation>
    <scope>NUCLEOTIDE SEQUENCE</scope>
</reference>
<organism evidence="2">
    <name type="scientific">Kuenenia stuttgartiensis</name>
    <dbReference type="NCBI Taxonomy" id="174633"/>
    <lineage>
        <taxon>Bacteria</taxon>
        <taxon>Pseudomonadati</taxon>
        <taxon>Planctomycetota</taxon>
        <taxon>Candidatus Brocadiia</taxon>
        <taxon>Candidatus Brocadiales</taxon>
        <taxon>Candidatus Brocadiaceae</taxon>
        <taxon>Candidatus Kuenenia</taxon>
    </lineage>
</organism>
<evidence type="ECO:0000256" key="1">
    <source>
        <dbReference type="SAM" id="Phobius"/>
    </source>
</evidence>
<reference evidence="2" key="2">
    <citation type="submission" date="2006-01" db="EMBL/GenBank/DDBJ databases">
        <authorList>
            <person name="Genoscope"/>
        </authorList>
    </citation>
    <scope>NUCLEOTIDE SEQUENCE</scope>
</reference>
<keyword evidence="1" id="KW-1133">Transmembrane helix</keyword>
<sequence>MAKYLMVKSEMLNTKPETNSKIFPLSPSKGRMFPACGGARGGCPPLEWGRGGFWNLFRISRFVFFISCLFGSGYASIGYDNFRKILPLM</sequence>
<dbReference type="AlphaFoldDB" id="Q1PXM1"/>
<name>Q1PXM1_KUEST</name>
<keyword evidence="1" id="KW-0812">Transmembrane</keyword>
<evidence type="ECO:0000313" key="4">
    <source>
        <dbReference type="Proteomes" id="UP000501926"/>
    </source>
</evidence>
<evidence type="ECO:0000313" key="2">
    <source>
        <dbReference type="EMBL" id="CAJ71968.1"/>
    </source>
</evidence>
<protein>
    <submittedName>
        <fullName evidence="2">Uncharacterized protein</fullName>
    </submittedName>
</protein>
<feature type="transmembrane region" description="Helical" evidence="1">
    <location>
        <begin position="59"/>
        <end position="79"/>
    </location>
</feature>
<dbReference type="Proteomes" id="UP000501926">
    <property type="component" value="Chromosome"/>
</dbReference>
<accession>Q1PXM1</accession>
<proteinExistence type="predicted"/>
<dbReference type="EMBL" id="CT573073">
    <property type="protein sequence ID" value="CAJ71968.1"/>
    <property type="molecule type" value="Genomic_DNA"/>
</dbReference>
<dbReference type="EMBL" id="CP049055">
    <property type="protein sequence ID" value="QII13546.1"/>
    <property type="molecule type" value="Genomic_DNA"/>
</dbReference>
<keyword evidence="1" id="KW-0472">Membrane</keyword>
<gene>
    <name evidence="3" type="ORF">KsCSTR_41670</name>
    <name evidence="2" type="ORF">kustc1223</name>
</gene>